<evidence type="ECO:0000256" key="2">
    <source>
        <dbReference type="ARBA" id="ARBA00005194"/>
    </source>
</evidence>
<dbReference type="AlphaFoldDB" id="A0A443SUJ4"/>
<dbReference type="InterPro" id="IPR057326">
    <property type="entry name" value="KR_dom"/>
</dbReference>
<keyword evidence="8" id="KW-0560">Oxidoreductase</keyword>
<comment type="catalytic activity">
    <reaction evidence="17">
        <text>a (3R)-3-hydroxyacyl-CoA + NAD(+) = a 3-oxoacyl-CoA + NADH + H(+)</text>
        <dbReference type="Rhea" id="RHEA:32711"/>
        <dbReference type="ChEBI" id="CHEBI:15378"/>
        <dbReference type="ChEBI" id="CHEBI:57319"/>
        <dbReference type="ChEBI" id="CHEBI:57540"/>
        <dbReference type="ChEBI" id="CHEBI:57945"/>
        <dbReference type="ChEBI" id="CHEBI:90726"/>
        <dbReference type="EC" id="1.1.1.n12"/>
    </reaction>
    <physiologicalReaction direction="left-to-right" evidence="17">
        <dbReference type="Rhea" id="RHEA:32712"/>
    </physiologicalReaction>
</comment>
<evidence type="ECO:0000256" key="14">
    <source>
        <dbReference type="ARBA" id="ARBA00049069"/>
    </source>
</evidence>
<dbReference type="InterPro" id="IPR020904">
    <property type="entry name" value="Sc_DH/Rdtase_CS"/>
</dbReference>
<evidence type="ECO:0000256" key="6">
    <source>
        <dbReference type="ARBA" id="ARBA00022553"/>
    </source>
</evidence>
<evidence type="ECO:0000313" key="27">
    <source>
        <dbReference type="EMBL" id="RWS31201.1"/>
    </source>
</evidence>
<dbReference type="EC" id="1.1.1.239" evidence="19"/>
<comment type="subunit">
    <text evidence="18">Heterotetramer with CBR4; contains two molecules of HSD17B8 and CBR4.</text>
</comment>
<sequence length="264" mass="28152">MNYGVLSAVITRRLSSFAPGRVAVVTGGGSGIGRAVCELLSKEKVNVAVADISEASARQTCESLAAADLRHSSVQMDVSNSSSVEEAFYSVVSNYKTAPSILVNCAGITRDAFMSEMSEDDFDKVIDVNLKGTFLTTKIAYKYMVEHNVNEGSIVHVSSISGKIGNLGQCNYSASKAAVEAFTRTVAKEMAIHNIRCNAVMPGFIKTPIVLTVPEKVMKMLLKMTPIGRLGKPEEVAEAIVFLASSKSSYITGTTLQVSGGLYM</sequence>
<evidence type="ECO:0000256" key="8">
    <source>
        <dbReference type="ARBA" id="ARBA00023002"/>
    </source>
</evidence>
<evidence type="ECO:0000256" key="18">
    <source>
        <dbReference type="ARBA" id="ARBA00065174"/>
    </source>
</evidence>
<evidence type="ECO:0000259" key="26">
    <source>
        <dbReference type="SMART" id="SM00822"/>
    </source>
</evidence>
<dbReference type="STRING" id="299467.A0A443SUJ4"/>
<evidence type="ECO:0000256" key="17">
    <source>
        <dbReference type="ARBA" id="ARBA00052680"/>
    </source>
</evidence>
<dbReference type="SUPFAM" id="SSF51735">
    <property type="entry name" value="NAD(P)-binding Rossmann-fold domains"/>
    <property type="match status" value="1"/>
</dbReference>
<accession>A0A443SUJ4</accession>
<evidence type="ECO:0000256" key="3">
    <source>
        <dbReference type="ARBA" id="ARBA00006484"/>
    </source>
</evidence>
<dbReference type="PRINTS" id="PR00080">
    <property type="entry name" value="SDRFAMILY"/>
</dbReference>
<protein>
    <recommendedName>
        <fullName evidence="20">(3R)-3-hydroxyacyl-CoA dehydrogenase</fullName>
        <ecNumber evidence="19">1.1.1.239</ecNumber>
        <ecNumber evidence="4">1.1.1.n12</ecNumber>
    </recommendedName>
    <alternativeName>
        <fullName evidence="22">17-beta-hydroxysteroid dehydrogenase 8</fullName>
    </alternativeName>
    <alternativeName>
        <fullName evidence="21">3-ketoacyl-[acyl-carrier-protein] reductase alpha subunit</fullName>
    </alternativeName>
    <alternativeName>
        <fullName evidence="24">3-oxoacyl-[acyl-carrier-protein] reductase</fullName>
    </alternativeName>
    <alternativeName>
        <fullName evidence="25">Estradiol 17-beta-dehydrogenase 8</fullName>
    </alternativeName>
    <alternativeName>
        <fullName evidence="23">Testosterone 17-beta-dehydrogenase 8</fullName>
    </alternativeName>
</protein>
<dbReference type="Proteomes" id="UP000288716">
    <property type="component" value="Unassembled WGS sequence"/>
</dbReference>
<dbReference type="PRINTS" id="PR00081">
    <property type="entry name" value="GDHRDH"/>
</dbReference>
<dbReference type="GO" id="GO:0004303">
    <property type="term" value="F:estradiol 17-beta-dehydrogenase [NAD(P)+] activity"/>
    <property type="evidence" value="ECO:0007669"/>
    <property type="project" value="UniProtKB-EC"/>
</dbReference>
<comment type="similarity">
    <text evidence="3">Belongs to the short-chain dehydrogenases/reductases (SDR) family.</text>
</comment>
<comment type="catalytic activity">
    <reaction evidence="14">
        <text>17beta-estradiol + NAD(+) = estrone + NADH + H(+)</text>
        <dbReference type="Rhea" id="RHEA:24612"/>
        <dbReference type="ChEBI" id="CHEBI:15378"/>
        <dbReference type="ChEBI" id="CHEBI:16469"/>
        <dbReference type="ChEBI" id="CHEBI:17263"/>
        <dbReference type="ChEBI" id="CHEBI:57540"/>
        <dbReference type="ChEBI" id="CHEBI:57945"/>
        <dbReference type="EC" id="1.1.1.62"/>
    </reaction>
    <physiologicalReaction direction="left-to-right" evidence="14">
        <dbReference type="Rhea" id="RHEA:24613"/>
    </physiologicalReaction>
    <physiologicalReaction direction="right-to-left" evidence="14">
        <dbReference type="Rhea" id="RHEA:24614"/>
    </physiologicalReaction>
</comment>
<dbReference type="PANTHER" id="PTHR42760:SF83">
    <property type="entry name" value="(3R)-3-HYDROXYACYL-COA DEHYDROGENASE"/>
    <property type="match status" value="1"/>
</dbReference>
<dbReference type="GO" id="GO:0005759">
    <property type="term" value="C:mitochondrial matrix"/>
    <property type="evidence" value="ECO:0007669"/>
    <property type="project" value="UniProtKB-SubCell"/>
</dbReference>
<dbReference type="InterPro" id="IPR036291">
    <property type="entry name" value="NAD(P)-bd_dom_sf"/>
</dbReference>
<evidence type="ECO:0000256" key="19">
    <source>
        <dbReference type="ARBA" id="ARBA00066822"/>
    </source>
</evidence>
<evidence type="ECO:0000313" key="28">
    <source>
        <dbReference type="Proteomes" id="UP000288716"/>
    </source>
</evidence>
<evidence type="ECO:0000256" key="1">
    <source>
        <dbReference type="ARBA" id="ARBA00004305"/>
    </source>
</evidence>
<name>A0A443SUJ4_9ACAR</name>
<evidence type="ECO:0000256" key="15">
    <source>
        <dbReference type="ARBA" id="ARBA00050232"/>
    </source>
</evidence>
<keyword evidence="7" id="KW-0276">Fatty acid metabolism</keyword>
<evidence type="ECO:0000256" key="25">
    <source>
        <dbReference type="ARBA" id="ARBA00083258"/>
    </source>
</evidence>
<evidence type="ECO:0000256" key="13">
    <source>
        <dbReference type="ARBA" id="ARBA00037929"/>
    </source>
</evidence>
<comment type="catalytic activity">
    <reaction evidence="16">
        <text>17beta-hydroxy-5alpha-androstan-3-one + NAD(+) = 5alpha-androstan-3,17-dione + NADH + H(+)</text>
        <dbReference type="Rhea" id="RHEA:41992"/>
        <dbReference type="ChEBI" id="CHEBI:15378"/>
        <dbReference type="ChEBI" id="CHEBI:15994"/>
        <dbReference type="ChEBI" id="CHEBI:16330"/>
        <dbReference type="ChEBI" id="CHEBI:57540"/>
        <dbReference type="ChEBI" id="CHEBI:57945"/>
    </reaction>
    <physiologicalReaction direction="left-to-right" evidence="16">
        <dbReference type="Rhea" id="RHEA:41993"/>
    </physiologicalReaction>
</comment>
<keyword evidence="28" id="KW-1185">Reference proteome</keyword>
<evidence type="ECO:0000256" key="16">
    <source>
        <dbReference type="ARBA" id="ARBA00050435"/>
    </source>
</evidence>
<dbReference type="NCBIfam" id="NF009466">
    <property type="entry name" value="PRK12826.1-2"/>
    <property type="match status" value="1"/>
</dbReference>
<dbReference type="GO" id="GO:0008210">
    <property type="term" value="P:estrogen metabolic process"/>
    <property type="evidence" value="ECO:0007669"/>
    <property type="project" value="UniProtKB-ARBA"/>
</dbReference>
<feature type="domain" description="Ketoreductase" evidence="26">
    <location>
        <begin position="21"/>
        <end position="197"/>
    </location>
</feature>
<comment type="caution">
    <text evidence="27">The sequence shown here is derived from an EMBL/GenBank/DDBJ whole genome shotgun (WGS) entry which is preliminary data.</text>
</comment>
<dbReference type="PANTHER" id="PTHR42760">
    <property type="entry name" value="SHORT-CHAIN DEHYDROGENASES/REDUCTASES FAMILY MEMBER"/>
    <property type="match status" value="1"/>
</dbReference>
<dbReference type="Pfam" id="PF13561">
    <property type="entry name" value="adh_short_C2"/>
    <property type="match status" value="1"/>
</dbReference>
<evidence type="ECO:0000256" key="21">
    <source>
        <dbReference type="ARBA" id="ARBA00077835"/>
    </source>
</evidence>
<evidence type="ECO:0000256" key="4">
    <source>
        <dbReference type="ARBA" id="ARBA00012456"/>
    </source>
</evidence>
<evidence type="ECO:0000256" key="11">
    <source>
        <dbReference type="ARBA" id="ARBA00023128"/>
    </source>
</evidence>
<comment type="catalytic activity">
    <reaction evidence="15">
        <text>testosterone + NAD(+) = androst-4-ene-3,17-dione + NADH + H(+)</text>
        <dbReference type="Rhea" id="RHEA:14929"/>
        <dbReference type="ChEBI" id="CHEBI:15378"/>
        <dbReference type="ChEBI" id="CHEBI:16422"/>
        <dbReference type="ChEBI" id="CHEBI:17347"/>
        <dbReference type="ChEBI" id="CHEBI:57540"/>
        <dbReference type="ChEBI" id="CHEBI:57945"/>
        <dbReference type="EC" id="1.1.1.239"/>
    </reaction>
    <physiologicalReaction direction="left-to-right" evidence="15">
        <dbReference type="Rhea" id="RHEA:14930"/>
    </physiologicalReaction>
</comment>
<keyword evidence="5" id="KW-0444">Lipid biosynthesis</keyword>
<dbReference type="GO" id="GO:0047035">
    <property type="term" value="F:testosterone dehydrogenase (NAD+) activity"/>
    <property type="evidence" value="ECO:0007669"/>
    <property type="project" value="UniProtKB-EC"/>
</dbReference>
<dbReference type="InterPro" id="IPR002347">
    <property type="entry name" value="SDR_fam"/>
</dbReference>
<proteinExistence type="inferred from homology"/>
<keyword evidence="11" id="KW-0496">Mitochondrion</keyword>
<dbReference type="EMBL" id="NCKV01000241">
    <property type="protein sequence ID" value="RWS31201.1"/>
    <property type="molecule type" value="Genomic_DNA"/>
</dbReference>
<evidence type="ECO:0000256" key="9">
    <source>
        <dbReference type="ARBA" id="ARBA00023027"/>
    </source>
</evidence>
<keyword evidence="9" id="KW-0520">NAD</keyword>
<organism evidence="27 28">
    <name type="scientific">Leptotrombidium deliense</name>
    <dbReference type="NCBI Taxonomy" id="299467"/>
    <lineage>
        <taxon>Eukaryota</taxon>
        <taxon>Metazoa</taxon>
        <taxon>Ecdysozoa</taxon>
        <taxon>Arthropoda</taxon>
        <taxon>Chelicerata</taxon>
        <taxon>Arachnida</taxon>
        <taxon>Acari</taxon>
        <taxon>Acariformes</taxon>
        <taxon>Trombidiformes</taxon>
        <taxon>Prostigmata</taxon>
        <taxon>Anystina</taxon>
        <taxon>Parasitengona</taxon>
        <taxon>Trombiculoidea</taxon>
        <taxon>Trombiculidae</taxon>
        <taxon>Leptotrombidium</taxon>
    </lineage>
</organism>
<comment type="pathway">
    <text evidence="2">Lipid metabolism; fatty acid biosynthesis.</text>
</comment>
<evidence type="ECO:0000256" key="12">
    <source>
        <dbReference type="ARBA" id="ARBA00023160"/>
    </source>
</evidence>
<evidence type="ECO:0000256" key="24">
    <source>
        <dbReference type="ARBA" id="ARBA00083097"/>
    </source>
</evidence>
<dbReference type="VEuPathDB" id="VectorBase:LDEU000841"/>
<comment type="subcellular location">
    <subcellularLocation>
        <location evidence="1">Mitochondrion matrix</location>
    </subcellularLocation>
</comment>
<evidence type="ECO:0000256" key="22">
    <source>
        <dbReference type="ARBA" id="ARBA00081419"/>
    </source>
</evidence>
<dbReference type="GO" id="GO:0006633">
    <property type="term" value="P:fatty acid biosynthetic process"/>
    <property type="evidence" value="ECO:0007669"/>
    <property type="project" value="UniProtKB-KW"/>
</dbReference>
<evidence type="ECO:0000256" key="7">
    <source>
        <dbReference type="ARBA" id="ARBA00022832"/>
    </source>
</evidence>
<keyword evidence="6" id="KW-0597">Phosphoprotein</keyword>
<evidence type="ECO:0000256" key="10">
    <source>
        <dbReference type="ARBA" id="ARBA00023098"/>
    </source>
</evidence>
<dbReference type="EC" id="1.1.1.n12" evidence="4"/>
<dbReference type="SMART" id="SM00822">
    <property type="entry name" value="PKS_KR"/>
    <property type="match status" value="1"/>
</dbReference>
<keyword evidence="10" id="KW-0443">Lipid metabolism</keyword>
<dbReference type="OrthoDB" id="8123394at2759"/>
<evidence type="ECO:0000256" key="5">
    <source>
        <dbReference type="ARBA" id="ARBA00022516"/>
    </source>
</evidence>
<evidence type="ECO:0000256" key="23">
    <source>
        <dbReference type="ARBA" id="ARBA00081936"/>
    </source>
</evidence>
<dbReference type="PROSITE" id="PS00061">
    <property type="entry name" value="ADH_SHORT"/>
    <property type="match status" value="1"/>
</dbReference>
<evidence type="ECO:0000256" key="20">
    <source>
        <dbReference type="ARBA" id="ARBA00070911"/>
    </source>
</evidence>
<keyword evidence="12" id="KW-0275">Fatty acid biosynthesis</keyword>
<comment type="pathway">
    <text evidence="13">Steroid biosynthesis; estrogen biosynthesis.</text>
</comment>
<dbReference type="GO" id="GO:0048038">
    <property type="term" value="F:quinone binding"/>
    <property type="evidence" value="ECO:0007669"/>
    <property type="project" value="TreeGrafter"/>
</dbReference>
<dbReference type="FunFam" id="3.40.50.720:FF:000231">
    <property type="entry name" value="Estradiol 17-beta-dehydrogenase 8"/>
    <property type="match status" value="1"/>
</dbReference>
<reference evidence="27 28" key="1">
    <citation type="journal article" date="2018" name="Gigascience">
        <title>Genomes of trombidid mites reveal novel predicted allergens and laterally-transferred genes associated with secondary metabolism.</title>
        <authorList>
            <person name="Dong X."/>
            <person name="Chaisiri K."/>
            <person name="Xia D."/>
            <person name="Armstrong S.D."/>
            <person name="Fang Y."/>
            <person name="Donnelly M.J."/>
            <person name="Kadowaki T."/>
            <person name="McGarry J.W."/>
            <person name="Darby A.C."/>
            <person name="Makepeace B.L."/>
        </authorList>
    </citation>
    <scope>NUCLEOTIDE SEQUENCE [LARGE SCALE GENOMIC DNA]</scope>
    <source>
        <strain evidence="27">UoL-UT</strain>
    </source>
</reference>
<gene>
    <name evidence="27" type="ORF">B4U80_03449</name>
</gene>
<dbReference type="Gene3D" id="3.40.50.720">
    <property type="entry name" value="NAD(P)-binding Rossmann-like Domain"/>
    <property type="match status" value="1"/>
</dbReference>